<dbReference type="InterPro" id="IPR051675">
    <property type="entry name" value="Endo/Exo/Phosphatase_dom_1"/>
</dbReference>
<name>A0ABX0UH61_9BACT</name>
<keyword evidence="1" id="KW-0472">Membrane</keyword>
<dbReference type="EMBL" id="JAASQJ010000001">
    <property type="protein sequence ID" value="NIJ51838.1"/>
    <property type="molecule type" value="Genomic_DNA"/>
</dbReference>
<gene>
    <name evidence="2" type="ORF">FHS68_000994</name>
</gene>
<accession>A0ABX0UH61</accession>
<dbReference type="Proteomes" id="UP001179181">
    <property type="component" value="Unassembled WGS sequence"/>
</dbReference>
<dbReference type="Gene3D" id="1.10.150.280">
    <property type="entry name" value="AF1531-like domain"/>
    <property type="match status" value="2"/>
</dbReference>
<dbReference type="InterPro" id="IPR010994">
    <property type="entry name" value="RuvA_2-like"/>
</dbReference>
<dbReference type="RefSeq" id="WP_167267751.1">
    <property type="nucleotide sequence ID" value="NZ_JAASQJ010000001.1"/>
</dbReference>
<keyword evidence="3" id="KW-1185">Reference proteome</keyword>
<evidence type="ECO:0000256" key="1">
    <source>
        <dbReference type="SAM" id="Phobius"/>
    </source>
</evidence>
<feature type="transmembrane region" description="Helical" evidence="1">
    <location>
        <begin position="20"/>
        <end position="40"/>
    </location>
</feature>
<keyword evidence="1" id="KW-0812">Transmembrane</keyword>
<dbReference type="PANTHER" id="PTHR21180">
    <property type="entry name" value="ENDONUCLEASE/EXONUCLEASE/PHOSPHATASE FAMILY DOMAIN-CONTAINING PROTEIN 1"/>
    <property type="match status" value="1"/>
</dbReference>
<sequence length="323" mass="37066">MFKKIVDRLQDYFGISRKEARGAILLIALCFVVLWMPFIFRRWMLPLFPPMSAPIDMKMLDSIAAGLERANQAKLKNRTAYPSKSFKKIPALDVRLFDFNPNTASVNILTDLGIPAFLANRIEKFRMKGGKFRRKDDLLKIYDFPEDLYLRLEKHIVLPAEVSDREPVIASPKTTTRTFETSNTPRFAKPVIETFDINAADTTQLIKLKGIGSKLSQRILKFRDALGGFYSINQYSEIFGLDSLALSELNHYAKVIGPVKKVNINTISAAELGKHSYFRDRKIVNVIINYRDQHGYFQGSDDLKKTKVLEESWIKKVEPYLSF</sequence>
<organism evidence="2 3">
    <name type="scientific">Dyadobacter arcticus</name>
    <dbReference type="NCBI Taxonomy" id="1078754"/>
    <lineage>
        <taxon>Bacteria</taxon>
        <taxon>Pseudomonadati</taxon>
        <taxon>Bacteroidota</taxon>
        <taxon>Cytophagia</taxon>
        <taxon>Cytophagales</taxon>
        <taxon>Spirosomataceae</taxon>
        <taxon>Dyadobacter</taxon>
    </lineage>
</organism>
<evidence type="ECO:0000313" key="3">
    <source>
        <dbReference type="Proteomes" id="UP001179181"/>
    </source>
</evidence>
<comment type="caution">
    <text evidence="2">The sequence shown here is derived from an EMBL/GenBank/DDBJ whole genome shotgun (WGS) entry which is preliminary data.</text>
</comment>
<keyword evidence="1" id="KW-1133">Transmembrane helix</keyword>
<dbReference type="PANTHER" id="PTHR21180:SF32">
    <property type="entry name" value="ENDONUCLEASE_EXONUCLEASE_PHOSPHATASE FAMILY DOMAIN-CONTAINING PROTEIN 1"/>
    <property type="match status" value="1"/>
</dbReference>
<dbReference type="Pfam" id="PF12836">
    <property type="entry name" value="HHH_3"/>
    <property type="match status" value="3"/>
</dbReference>
<proteinExistence type="predicted"/>
<protein>
    <submittedName>
        <fullName evidence="2">DNA uptake protein ComE-like DNA-binding protein</fullName>
    </submittedName>
</protein>
<reference evidence="2 3" key="1">
    <citation type="submission" date="2020-03" db="EMBL/GenBank/DDBJ databases">
        <title>Genomic Encyclopedia of Type Strains, Phase IV (KMG-IV): sequencing the most valuable type-strain genomes for metagenomic binning, comparative biology and taxonomic classification.</title>
        <authorList>
            <person name="Goeker M."/>
        </authorList>
    </citation>
    <scope>NUCLEOTIDE SEQUENCE [LARGE SCALE GENOMIC DNA]</scope>
    <source>
        <strain evidence="2 3">DSM 102865</strain>
    </source>
</reference>
<evidence type="ECO:0000313" key="2">
    <source>
        <dbReference type="EMBL" id="NIJ51838.1"/>
    </source>
</evidence>
<dbReference type="SUPFAM" id="SSF47781">
    <property type="entry name" value="RuvA domain 2-like"/>
    <property type="match status" value="3"/>
</dbReference>